<proteinExistence type="predicted"/>
<protein>
    <submittedName>
        <fullName evidence="1">Uncharacterized protein</fullName>
    </submittedName>
</protein>
<organism evidence="1 2">
    <name type="scientific">Popillia japonica</name>
    <name type="common">Japanese beetle</name>
    <dbReference type="NCBI Taxonomy" id="7064"/>
    <lineage>
        <taxon>Eukaryota</taxon>
        <taxon>Metazoa</taxon>
        <taxon>Ecdysozoa</taxon>
        <taxon>Arthropoda</taxon>
        <taxon>Hexapoda</taxon>
        <taxon>Insecta</taxon>
        <taxon>Pterygota</taxon>
        <taxon>Neoptera</taxon>
        <taxon>Endopterygota</taxon>
        <taxon>Coleoptera</taxon>
        <taxon>Polyphaga</taxon>
        <taxon>Scarabaeiformia</taxon>
        <taxon>Scarabaeidae</taxon>
        <taxon>Rutelinae</taxon>
        <taxon>Popillia</taxon>
    </lineage>
</organism>
<reference evidence="1 2" key="1">
    <citation type="journal article" date="2024" name="BMC Genomics">
        <title>De novo assembly and annotation of Popillia japonica's genome with initial clues to its potential as an invasive pest.</title>
        <authorList>
            <person name="Cucini C."/>
            <person name="Boschi S."/>
            <person name="Funari R."/>
            <person name="Cardaioli E."/>
            <person name="Iannotti N."/>
            <person name="Marturano G."/>
            <person name="Paoli F."/>
            <person name="Bruttini M."/>
            <person name="Carapelli A."/>
            <person name="Frati F."/>
            <person name="Nardi F."/>
        </authorList>
    </citation>
    <scope>NUCLEOTIDE SEQUENCE [LARGE SCALE GENOMIC DNA]</scope>
    <source>
        <strain evidence="1">DMR45628</strain>
    </source>
</reference>
<sequence>MLNAPVGNHYKTILIETSGVMATELRLIGYLPSPHMSMATVEKVVEHFCPKHKPVTFVVEKKEFRTKFTTETLKTAGPKLKSNKAPGPGNISLEVIKLLLQTNPKYLFPVYNTLPEIGNFPKIWKQTNLILIKIGNFPKIWKQTNLILINKGSNP</sequence>
<evidence type="ECO:0000313" key="2">
    <source>
        <dbReference type="Proteomes" id="UP001458880"/>
    </source>
</evidence>
<dbReference type="EMBL" id="JASPKY010000006">
    <property type="protein sequence ID" value="KAK9754563.1"/>
    <property type="molecule type" value="Genomic_DNA"/>
</dbReference>
<accession>A0AAW1N5P4</accession>
<evidence type="ECO:0000313" key="1">
    <source>
        <dbReference type="EMBL" id="KAK9754563.1"/>
    </source>
</evidence>
<keyword evidence="2" id="KW-1185">Reference proteome</keyword>
<dbReference type="AlphaFoldDB" id="A0AAW1N5P4"/>
<dbReference type="Proteomes" id="UP001458880">
    <property type="component" value="Unassembled WGS sequence"/>
</dbReference>
<comment type="caution">
    <text evidence="1">The sequence shown here is derived from an EMBL/GenBank/DDBJ whole genome shotgun (WGS) entry which is preliminary data.</text>
</comment>
<gene>
    <name evidence="1" type="ORF">QE152_g1052</name>
</gene>
<name>A0AAW1N5P4_POPJA</name>